<evidence type="ECO:0000313" key="11">
    <source>
        <dbReference type="Proteomes" id="UP000022910"/>
    </source>
</evidence>
<evidence type="ECO:0000259" key="8">
    <source>
        <dbReference type="Pfam" id="PF00125"/>
    </source>
</evidence>
<dbReference type="EMBL" id="JEMT01020103">
    <property type="protein sequence ID" value="EXX65926.1"/>
    <property type="molecule type" value="Genomic_DNA"/>
</dbReference>
<evidence type="ECO:0000313" key="10">
    <source>
        <dbReference type="EMBL" id="EXX65926.1"/>
    </source>
</evidence>
<dbReference type="InterPro" id="IPR002119">
    <property type="entry name" value="Histone_H2A"/>
</dbReference>
<evidence type="ECO:0000256" key="1">
    <source>
        <dbReference type="ARBA" id="ARBA00004123"/>
    </source>
</evidence>
<dbReference type="InterPro" id="IPR007125">
    <property type="entry name" value="H2A/H2B/H3"/>
</dbReference>
<organism evidence="10 11">
    <name type="scientific">Rhizophagus irregularis (strain DAOM 197198w)</name>
    <name type="common">Glomus intraradices</name>
    <dbReference type="NCBI Taxonomy" id="1432141"/>
    <lineage>
        <taxon>Eukaryota</taxon>
        <taxon>Fungi</taxon>
        <taxon>Fungi incertae sedis</taxon>
        <taxon>Mucoromycota</taxon>
        <taxon>Glomeromycotina</taxon>
        <taxon>Glomeromycetes</taxon>
        <taxon>Glomerales</taxon>
        <taxon>Glomeraceae</taxon>
        <taxon>Rhizophagus</taxon>
    </lineage>
</organism>
<keyword evidence="11" id="KW-1185">Reference proteome</keyword>
<dbReference type="Proteomes" id="UP000022910">
    <property type="component" value="Unassembled WGS sequence"/>
</dbReference>
<gene>
    <name evidence="10" type="ORF">RirG_128590</name>
</gene>
<dbReference type="CDD" id="cd00074">
    <property type="entry name" value="HFD_H2A"/>
    <property type="match status" value="1"/>
</dbReference>
<dbReference type="GO" id="GO:0005634">
    <property type="term" value="C:nucleus"/>
    <property type="evidence" value="ECO:0007669"/>
    <property type="project" value="UniProtKB-SubCell"/>
</dbReference>
<dbReference type="GO" id="GO:0030527">
    <property type="term" value="F:structural constituent of chromatin"/>
    <property type="evidence" value="ECO:0007669"/>
    <property type="project" value="InterPro"/>
</dbReference>
<sequence length="200" mass="20573">MSEKEATGRPSRARQTENTAPTATGSGEEAASGGKSKKKGGKGGAKAATASSTSKISKSIKAVGRMARLLKKGRYADRIGAGAPVYLAAVIEYLTAEVLELAGNAARDNKKQRIIPRHLQLAIRNDEELNILLRHVHIAEGGVLPNIHAELLPKKKGSDRVKPTPTVTSATGASGGASQSKKSTKGAKTTAAPSSSGGKA</sequence>
<dbReference type="GO" id="GO:0000786">
    <property type="term" value="C:nucleosome"/>
    <property type="evidence" value="ECO:0007669"/>
    <property type="project" value="UniProtKB-KW"/>
</dbReference>
<protein>
    <recommendedName>
        <fullName evidence="6">Histone H2A</fullName>
    </recommendedName>
</protein>
<dbReference type="PANTHER" id="PTHR23430">
    <property type="entry name" value="HISTONE H2A"/>
    <property type="match status" value="1"/>
</dbReference>
<dbReference type="Gene3D" id="1.10.20.10">
    <property type="entry name" value="Histone, subunit A"/>
    <property type="match status" value="1"/>
</dbReference>
<keyword evidence="6" id="KW-0544">Nucleosome core</keyword>
<comment type="similarity">
    <text evidence="3 6">Belongs to the histone H2A family.</text>
</comment>
<feature type="compositionally biased region" description="Low complexity" evidence="7">
    <location>
        <begin position="22"/>
        <end position="34"/>
    </location>
</feature>
<reference evidence="10 11" key="1">
    <citation type="submission" date="2014-02" db="EMBL/GenBank/DDBJ databases">
        <title>Single nucleus genome sequencing reveals high similarity among nuclei of an endomycorrhizal fungus.</title>
        <authorList>
            <person name="Lin K."/>
            <person name="Geurts R."/>
            <person name="Zhang Z."/>
            <person name="Limpens E."/>
            <person name="Saunders D.G."/>
            <person name="Mu D."/>
            <person name="Pang E."/>
            <person name="Cao H."/>
            <person name="Cha H."/>
            <person name="Lin T."/>
            <person name="Zhou Q."/>
            <person name="Shang Y."/>
            <person name="Li Y."/>
            <person name="Ivanov S."/>
            <person name="Sharma T."/>
            <person name="Velzen R.V."/>
            <person name="Ruijter N.D."/>
            <person name="Aanen D.K."/>
            <person name="Win J."/>
            <person name="Kamoun S."/>
            <person name="Bisseling T."/>
            <person name="Huang S."/>
        </authorList>
    </citation>
    <scope>NUCLEOTIDE SEQUENCE [LARGE SCALE GENOMIC DNA]</scope>
    <source>
        <strain evidence="11">DAOM197198w</strain>
    </source>
</reference>
<comment type="subcellular location">
    <subcellularLocation>
        <location evidence="2">Chromosome</location>
    </subcellularLocation>
    <subcellularLocation>
        <location evidence="1 6">Nucleus</location>
    </subcellularLocation>
</comment>
<dbReference type="GO" id="GO:0046982">
    <property type="term" value="F:protein heterodimerization activity"/>
    <property type="evidence" value="ECO:0007669"/>
    <property type="project" value="InterPro"/>
</dbReference>
<dbReference type="FunFam" id="1.10.20.10:FF:000103">
    <property type="entry name" value="Histone H2A type 1"/>
    <property type="match status" value="1"/>
</dbReference>
<dbReference type="Pfam" id="PF16211">
    <property type="entry name" value="Histone_H2A_C"/>
    <property type="match status" value="1"/>
</dbReference>
<dbReference type="GO" id="GO:0003677">
    <property type="term" value="F:DNA binding"/>
    <property type="evidence" value="ECO:0007669"/>
    <property type="project" value="UniProtKB-KW"/>
</dbReference>
<evidence type="ECO:0000256" key="7">
    <source>
        <dbReference type="SAM" id="MobiDB-lite"/>
    </source>
</evidence>
<evidence type="ECO:0000256" key="4">
    <source>
        <dbReference type="ARBA" id="ARBA00022454"/>
    </source>
</evidence>
<evidence type="ECO:0000256" key="3">
    <source>
        <dbReference type="ARBA" id="ARBA00010691"/>
    </source>
</evidence>
<name>A0A015L0S1_RHIIW</name>
<accession>A0A015L0S1</accession>
<feature type="domain" description="Histone H2A C-terminal" evidence="9">
    <location>
        <begin position="127"/>
        <end position="157"/>
    </location>
</feature>
<dbReference type="SUPFAM" id="SSF47113">
    <property type="entry name" value="Histone-fold"/>
    <property type="match status" value="1"/>
</dbReference>
<dbReference type="PRINTS" id="PR00620">
    <property type="entry name" value="HISTONEH2A"/>
</dbReference>
<keyword evidence="5 6" id="KW-0539">Nucleus</keyword>
<evidence type="ECO:0000256" key="5">
    <source>
        <dbReference type="ARBA" id="ARBA00023242"/>
    </source>
</evidence>
<keyword evidence="4 6" id="KW-0158">Chromosome</keyword>
<evidence type="ECO:0000259" key="9">
    <source>
        <dbReference type="Pfam" id="PF16211"/>
    </source>
</evidence>
<dbReference type="AlphaFoldDB" id="A0A015L0S1"/>
<feature type="region of interest" description="Disordered" evidence="7">
    <location>
        <begin position="1"/>
        <end position="51"/>
    </location>
</feature>
<feature type="compositionally biased region" description="Low complexity" evidence="7">
    <location>
        <begin position="166"/>
        <end position="200"/>
    </location>
</feature>
<keyword evidence="6" id="KW-0238">DNA-binding</keyword>
<dbReference type="Pfam" id="PF00125">
    <property type="entry name" value="Histone"/>
    <property type="match status" value="1"/>
</dbReference>
<comment type="caution">
    <text evidence="10">The sequence shown here is derived from an EMBL/GenBank/DDBJ whole genome shotgun (WGS) entry which is preliminary data.</text>
</comment>
<evidence type="ECO:0000256" key="2">
    <source>
        <dbReference type="ARBA" id="ARBA00004286"/>
    </source>
</evidence>
<feature type="region of interest" description="Disordered" evidence="7">
    <location>
        <begin position="154"/>
        <end position="200"/>
    </location>
</feature>
<proteinExistence type="inferred from homology"/>
<evidence type="ECO:0000256" key="6">
    <source>
        <dbReference type="RuleBase" id="RU003767"/>
    </source>
</evidence>
<dbReference type="SMART" id="SM00414">
    <property type="entry name" value="H2A"/>
    <property type="match status" value="1"/>
</dbReference>
<feature type="domain" description="Core Histone H2A/H2B/H3" evidence="8">
    <location>
        <begin position="61"/>
        <end position="124"/>
    </location>
</feature>
<dbReference type="InterPro" id="IPR032454">
    <property type="entry name" value="Histone_H2A_C"/>
</dbReference>
<comment type="subunit">
    <text evidence="6">The nucleosome is a histone octamer containing two molecules each of H2A, H2B, H3 and H4 assembled in one H3-H4 heterotetramer and two H2A-H2B heterodimers. The octamer wraps approximately 147 bp of DNA.</text>
</comment>
<dbReference type="InterPro" id="IPR009072">
    <property type="entry name" value="Histone-fold"/>
</dbReference>